<dbReference type="PROSITE" id="PS50111">
    <property type="entry name" value="CHEMOTAXIS_TRANSDUC_2"/>
    <property type="match status" value="1"/>
</dbReference>
<evidence type="ECO:0000313" key="5">
    <source>
        <dbReference type="Proteomes" id="UP001233836"/>
    </source>
</evidence>
<gene>
    <name evidence="4" type="ORF">J2T19_004805</name>
</gene>
<dbReference type="InterPro" id="IPR004089">
    <property type="entry name" value="MCPsignal_dom"/>
</dbReference>
<comment type="caution">
    <text evidence="4">The sequence shown here is derived from an EMBL/GenBank/DDBJ whole genome shotgun (WGS) entry which is preliminary data.</text>
</comment>
<dbReference type="PANTHER" id="PTHR32089">
    <property type="entry name" value="METHYL-ACCEPTING CHEMOTAXIS PROTEIN MCPB"/>
    <property type="match status" value="1"/>
</dbReference>
<reference evidence="4 5" key="1">
    <citation type="submission" date="2023-07" db="EMBL/GenBank/DDBJ databases">
        <title>Sorghum-associated microbial communities from plants grown in Nebraska, USA.</title>
        <authorList>
            <person name="Schachtman D."/>
        </authorList>
    </citation>
    <scope>NUCLEOTIDE SEQUENCE [LARGE SCALE GENOMIC DNA]</scope>
    <source>
        <strain evidence="4 5">DS1314</strain>
    </source>
</reference>
<dbReference type="Gene3D" id="1.10.287.950">
    <property type="entry name" value="Methyl-accepting chemotaxis protein"/>
    <property type="match status" value="1"/>
</dbReference>
<organism evidence="4 5">
    <name type="scientific">Paenibacillus tundrae</name>
    <dbReference type="NCBI Taxonomy" id="528187"/>
    <lineage>
        <taxon>Bacteria</taxon>
        <taxon>Bacillati</taxon>
        <taxon>Bacillota</taxon>
        <taxon>Bacilli</taxon>
        <taxon>Bacillales</taxon>
        <taxon>Paenibacillaceae</taxon>
        <taxon>Paenibacillus</taxon>
    </lineage>
</organism>
<dbReference type="SUPFAM" id="SSF58104">
    <property type="entry name" value="Methyl-accepting chemotaxis protein (MCP) signaling domain"/>
    <property type="match status" value="1"/>
</dbReference>
<dbReference type="Proteomes" id="UP001233836">
    <property type="component" value="Unassembled WGS sequence"/>
</dbReference>
<evidence type="ECO:0000313" key="4">
    <source>
        <dbReference type="EMBL" id="MDQ0173312.1"/>
    </source>
</evidence>
<feature type="domain" description="Methyl-accepting transducer" evidence="3">
    <location>
        <begin position="128"/>
        <end position="280"/>
    </location>
</feature>
<sequence>MNVIDALTKAMPYISLILREPASLTLYDHEKVVEVFTTQNFVDLGFRKGMDLLDSYRNFAVLTNGREATLSKLPVEVFGRELDTLNIPIFDDHNNVVAVFCVSYDQTNQNQLEDIIQENHNINTNLVDMVQHVAAHAEELQATSEQILENARLAVQNSSQINKVAGFIREISEQTNLLGLNAAIEAARVGEAGAGFGVVASEVRKLSVDAKQATTDIDASLKDVQQVIKQMEVEVSQIAASSQEQANLVQSFTDVIDKLNQTGEQMKTLSEQLISYSISK</sequence>
<evidence type="ECO:0000256" key="1">
    <source>
        <dbReference type="ARBA" id="ARBA00023224"/>
    </source>
</evidence>
<dbReference type="RefSeq" id="WP_307220201.1">
    <property type="nucleotide sequence ID" value="NZ_JAUSTI010000018.1"/>
</dbReference>
<proteinExistence type="predicted"/>
<evidence type="ECO:0000259" key="3">
    <source>
        <dbReference type="PROSITE" id="PS50111"/>
    </source>
</evidence>
<keyword evidence="1 2" id="KW-0807">Transducer</keyword>
<dbReference type="EMBL" id="JAUSTI010000018">
    <property type="protein sequence ID" value="MDQ0173312.1"/>
    <property type="molecule type" value="Genomic_DNA"/>
</dbReference>
<dbReference type="Pfam" id="PF00015">
    <property type="entry name" value="MCPsignal"/>
    <property type="match status" value="1"/>
</dbReference>
<keyword evidence="5" id="KW-1185">Reference proteome</keyword>
<dbReference type="SMART" id="SM00283">
    <property type="entry name" value="MA"/>
    <property type="match status" value="1"/>
</dbReference>
<evidence type="ECO:0000256" key="2">
    <source>
        <dbReference type="PROSITE-ProRule" id="PRU00284"/>
    </source>
</evidence>
<accession>A0ABT9WJZ9</accession>
<protein>
    <submittedName>
        <fullName evidence="4">ABC-type transporter Mla subunit MlaD</fullName>
    </submittedName>
</protein>
<name>A0ABT9WJZ9_9BACL</name>
<dbReference type="PANTHER" id="PTHR32089:SF112">
    <property type="entry name" value="LYSOZYME-LIKE PROTEIN-RELATED"/>
    <property type="match status" value="1"/>
</dbReference>